<organism evidence="2 3">
    <name type="scientific">Acetanaerobacterium elongatum</name>
    <dbReference type="NCBI Taxonomy" id="258515"/>
    <lineage>
        <taxon>Bacteria</taxon>
        <taxon>Bacillati</taxon>
        <taxon>Bacillota</taxon>
        <taxon>Clostridia</taxon>
        <taxon>Eubacteriales</taxon>
        <taxon>Oscillospiraceae</taxon>
        <taxon>Acetanaerobacterium</taxon>
    </lineage>
</organism>
<comment type="similarity">
    <text evidence="1">Belongs to the 3-oxoacid CoA-transferase subunit B family.</text>
</comment>
<keyword evidence="3" id="KW-1185">Reference proteome</keyword>
<evidence type="ECO:0000313" key="2">
    <source>
        <dbReference type="EMBL" id="SDN39878.1"/>
    </source>
</evidence>
<dbReference type="RefSeq" id="WP_092640351.1">
    <property type="nucleotide sequence ID" value="NZ_FNID01000018.1"/>
</dbReference>
<dbReference type="PANTHER" id="PTHR43293:SF3">
    <property type="entry name" value="CHOLESTEROL RING-CLEAVING HYDROLASE IPDB SUBUNIT"/>
    <property type="match status" value="1"/>
</dbReference>
<keyword evidence="2" id="KW-0808">Transferase</keyword>
<dbReference type="EMBL" id="FNID01000018">
    <property type="protein sequence ID" value="SDN39878.1"/>
    <property type="molecule type" value="Genomic_DNA"/>
</dbReference>
<sequence>MAYINNTNLSNQNYRASDILVCAMARLINNEETVFHGVSSHMPMLAVMLAKALHAPDAVHLNIPGGVNPKPAALQKYTSAGSELLDHASAYFPLAEVFDLSMRGKLDVAFLSGIQFDVNGNVNASVIGDYHRPKVRMPGGAGSAVLIPTAKRAIIWRTKHDKRTFVDKVDFVTTRGNIDRIITPLCIFKFENGKLVLDTIHPMSSLEEVIENTSFKVEYSKVEYTAPPTQQELTLLRRLDPKDYRNIEF</sequence>
<gene>
    <name evidence="2" type="ORF">SAMN05192585_11834</name>
</gene>
<dbReference type="OrthoDB" id="9805230at2"/>
<dbReference type="SMART" id="SM00882">
    <property type="entry name" value="CoA_trans"/>
    <property type="match status" value="1"/>
</dbReference>
<dbReference type="InterPro" id="IPR037171">
    <property type="entry name" value="NagB/RpiA_transferase-like"/>
</dbReference>
<dbReference type="Pfam" id="PF01144">
    <property type="entry name" value="CoA_trans"/>
    <property type="match status" value="1"/>
</dbReference>
<reference evidence="2 3" key="1">
    <citation type="submission" date="2016-10" db="EMBL/GenBank/DDBJ databases">
        <authorList>
            <person name="de Groot N.N."/>
        </authorList>
    </citation>
    <scope>NUCLEOTIDE SEQUENCE [LARGE SCALE GENOMIC DNA]</scope>
    <source>
        <strain evidence="2 3">CGMCC 1.5012</strain>
    </source>
</reference>
<dbReference type="SUPFAM" id="SSF100950">
    <property type="entry name" value="NagB/RpiA/CoA transferase-like"/>
    <property type="match status" value="1"/>
</dbReference>
<dbReference type="GO" id="GO:0008410">
    <property type="term" value="F:CoA-transferase activity"/>
    <property type="evidence" value="ECO:0007669"/>
    <property type="project" value="InterPro"/>
</dbReference>
<dbReference type="STRING" id="258515.SAMN05192585_11834"/>
<evidence type="ECO:0000313" key="3">
    <source>
        <dbReference type="Proteomes" id="UP000199182"/>
    </source>
</evidence>
<name>A0A1H0B2I4_9FIRM</name>
<dbReference type="PANTHER" id="PTHR43293">
    <property type="entry name" value="ACETATE COA-TRANSFERASE YDIF"/>
    <property type="match status" value="1"/>
</dbReference>
<proteinExistence type="inferred from homology"/>
<dbReference type="Gene3D" id="3.40.1080.10">
    <property type="entry name" value="Glutaconate Coenzyme A-transferase"/>
    <property type="match status" value="1"/>
</dbReference>
<dbReference type="AlphaFoldDB" id="A0A1H0B2I4"/>
<protein>
    <submittedName>
        <fullName evidence="2">Glutaconate CoA-transferase subunit B</fullName>
    </submittedName>
</protein>
<evidence type="ECO:0000256" key="1">
    <source>
        <dbReference type="ARBA" id="ARBA00007047"/>
    </source>
</evidence>
<dbReference type="InterPro" id="IPR004165">
    <property type="entry name" value="CoA_trans_fam_I"/>
</dbReference>
<dbReference type="Proteomes" id="UP000199182">
    <property type="component" value="Unassembled WGS sequence"/>
</dbReference>
<accession>A0A1H0B2I4</accession>